<keyword evidence="3" id="KW-1185">Reference proteome</keyword>
<dbReference type="SUPFAM" id="SSF81321">
    <property type="entry name" value="Family A G protein-coupled receptor-like"/>
    <property type="match status" value="1"/>
</dbReference>
<proteinExistence type="predicted"/>
<gene>
    <name evidence="2" type="ORF">EGW08_003776</name>
</gene>
<feature type="transmembrane region" description="Helical" evidence="1">
    <location>
        <begin position="120"/>
        <end position="144"/>
    </location>
</feature>
<keyword evidence="1" id="KW-1133">Transmembrane helix</keyword>
<reference evidence="2 3" key="1">
    <citation type="submission" date="2019-01" db="EMBL/GenBank/DDBJ databases">
        <title>A draft genome assembly of the solar-powered sea slug Elysia chlorotica.</title>
        <authorList>
            <person name="Cai H."/>
            <person name="Li Q."/>
            <person name="Fang X."/>
            <person name="Li J."/>
            <person name="Curtis N.E."/>
            <person name="Altenburger A."/>
            <person name="Shibata T."/>
            <person name="Feng M."/>
            <person name="Maeda T."/>
            <person name="Schwartz J.A."/>
            <person name="Shigenobu S."/>
            <person name="Lundholm N."/>
            <person name="Nishiyama T."/>
            <person name="Yang H."/>
            <person name="Hasebe M."/>
            <person name="Li S."/>
            <person name="Pierce S.K."/>
            <person name="Wang J."/>
        </authorList>
    </citation>
    <scope>NUCLEOTIDE SEQUENCE [LARGE SCALE GENOMIC DNA]</scope>
    <source>
        <strain evidence="2">EC2010</strain>
        <tissue evidence="2">Whole organism of an adult</tissue>
    </source>
</reference>
<organism evidence="2 3">
    <name type="scientific">Elysia chlorotica</name>
    <name type="common">Eastern emerald elysia</name>
    <name type="synonym">Sea slug</name>
    <dbReference type="NCBI Taxonomy" id="188477"/>
    <lineage>
        <taxon>Eukaryota</taxon>
        <taxon>Metazoa</taxon>
        <taxon>Spiralia</taxon>
        <taxon>Lophotrochozoa</taxon>
        <taxon>Mollusca</taxon>
        <taxon>Gastropoda</taxon>
        <taxon>Heterobranchia</taxon>
        <taxon>Euthyneura</taxon>
        <taxon>Panpulmonata</taxon>
        <taxon>Sacoglossa</taxon>
        <taxon>Placobranchoidea</taxon>
        <taxon>Plakobranchidae</taxon>
        <taxon>Elysia</taxon>
    </lineage>
</organism>
<dbReference type="Pfam" id="PF10324">
    <property type="entry name" value="7TM_GPCR_Srw"/>
    <property type="match status" value="1"/>
</dbReference>
<feature type="transmembrane region" description="Helical" evidence="1">
    <location>
        <begin position="15"/>
        <end position="43"/>
    </location>
</feature>
<dbReference type="GO" id="GO:0008528">
    <property type="term" value="F:G protein-coupled peptide receptor activity"/>
    <property type="evidence" value="ECO:0007669"/>
    <property type="project" value="InterPro"/>
</dbReference>
<dbReference type="OrthoDB" id="6155424at2759"/>
<evidence type="ECO:0000256" key="1">
    <source>
        <dbReference type="SAM" id="Phobius"/>
    </source>
</evidence>
<name>A0A433U3N7_ELYCH</name>
<dbReference type="InterPro" id="IPR019427">
    <property type="entry name" value="7TM_GPCR_serpentine_rcpt_Srw"/>
</dbReference>
<sequence>MVFVQVNRIFSQKSIAALIGSMVIYQIASGLPRSFGIVLQWGVSPKTNKTLIKFVMTNPKLVMASYLASNSIPVFICFFVVVVGTVFLIAKLKQSSQLRVSLKGLQNNEANKMSYKDMRLVRCVVSICIIFIVGSTPGVLMNVATNVYPPLHADNPYLGFTHIATFYITLMCNAIQSSVNFVFYLRMGSRYKQNFKQLFLCNASTE</sequence>
<feature type="transmembrane region" description="Helical" evidence="1">
    <location>
        <begin position="164"/>
        <end position="185"/>
    </location>
</feature>
<dbReference type="Proteomes" id="UP000271974">
    <property type="component" value="Unassembled WGS sequence"/>
</dbReference>
<evidence type="ECO:0000313" key="2">
    <source>
        <dbReference type="EMBL" id="RUS88439.1"/>
    </source>
</evidence>
<accession>A0A433U3N7</accession>
<keyword evidence="1" id="KW-0472">Membrane</keyword>
<dbReference type="AlphaFoldDB" id="A0A433U3N7"/>
<feature type="transmembrane region" description="Helical" evidence="1">
    <location>
        <begin position="63"/>
        <end position="89"/>
    </location>
</feature>
<keyword evidence="1" id="KW-0812">Transmembrane</keyword>
<evidence type="ECO:0000313" key="3">
    <source>
        <dbReference type="Proteomes" id="UP000271974"/>
    </source>
</evidence>
<dbReference type="Gene3D" id="1.20.1070.10">
    <property type="entry name" value="Rhodopsin 7-helix transmembrane proteins"/>
    <property type="match status" value="1"/>
</dbReference>
<comment type="caution">
    <text evidence="2">The sequence shown here is derived from an EMBL/GenBank/DDBJ whole genome shotgun (WGS) entry which is preliminary data.</text>
</comment>
<protein>
    <recommendedName>
        <fullName evidence="4">G-protein coupled receptors family 1 profile domain-containing protein</fullName>
    </recommendedName>
</protein>
<dbReference type="EMBL" id="RQTK01000082">
    <property type="protein sequence ID" value="RUS88439.1"/>
    <property type="molecule type" value="Genomic_DNA"/>
</dbReference>
<evidence type="ECO:0008006" key="4">
    <source>
        <dbReference type="Google" id="ProtNLM"/>
    </source>
</evidence>